<keyword evidence="1" id="KW-1133">Transmembrane helix</keyword>
<feature type="transmembrane region" description="Helical" evidence="1">
    <location>
        <begin position="531"/>
        <end position="554"/>
    </location>
</feature>
<proteinExistence type="predicted"/>
<protein>
    <recommendedName>
        <fullName evidence="5">NACHT domain-containing protein</fullName>
    </recommendedName>
</protein>
<feature type="transmembrane region" description="Helical" evidence="1">
    <location>
        <begin position="454"/>
        <end position="473"/>
    </location>
</feature>
<feature type="transmembrane region" description="Helical" evidence="1">
    <location>
        <begin position="479"/>
        <end position="500"/>
    </location>
</feature>
<sequence>MGRMSGRWRPSPVTILLLGMALALAGNMATNTVDPPDAWRWWPWAVWAVVGLLMAASMAVQYAQPRHGPGGPHDQVVADLAARLERSWSAEAARREVTRPAPLVVSWSSTGRPAAGRDVVLDDPLGGDWQQFPLAGQTDLPRPGSTGPINQQIVAAFRRLPHRQLVVLGEPGAGKSVFALLLTLGLIRTRDVGGGGGGTQLPVLLAINGWDPAEPVDVFVARRLSEDYADVLAAYGPPRSVADRLVEHNQVLPVLDGLDELPDRVLGPAVTALNDYAAAGGPLVVTSRSGEYEKMVARTDTILTTAAVVELEPVTPAAAIAFLSYPERARPRWEPVFDHLRREPPSSPLTQAFATPLMVALARTAYREPGTDPGELLDLPSVEAVTGRLMDAFVTAVHTGPAPGSRPGRLRRAPTYPAGRARRWLSCLAYDLYQSGARDLHWWKIAPDLLAARWAWVLAMTEFGVPVLMAALIAGPVGAVTGVGWLLPIMAGVLIMGVAASGRLRPLWPHGYPPYTRVTFRNRKQRRIERIVLALAYGGAGGFLTGLITTTWPGTTAGRLLHLLTAVAAGLVYGLATVVLPAWRPALPTRRVTPTTTLGHNRRIVAAAACQHALTGGAVLALAATLIHTSPVTTGLTAAIVYGATAGLVAGGWGWIRFRLTHARLALRGWLPWRLHRFLADAHRRGVLRRAGPVYQFRHAILQDHLAQALHPHQLRARFDVGDHSAVKPLAELLVGQGRVDEAIEVLRPTADDGNYSEAQRLAELLVGQGRVDEVRTRADAGDRAAGERLAGLLAEQDRVDELRGRADAGDVAAAVRLTEVLAERGRVDEAIEVLRAPADAHDHSAGERLAGLLAEHGRVDELRARADAGDFRAMLPLAELLRRLGRVDELRARADGYDLYAGGPLAELLAEQGRVDELRARADAGDLWAGGPLARLLAEQGRVDELRARADAGDRFAVGPLATALADQGRVDELRGRADAGDVTAAAVLSTVLAEQGRVDEAIAILRARADSDGHNYDDKWLAAEWLVGLLDREGRVDEAIEVLRPWSGRPAAAELMARLSAERKRHPGR</sequence>
<evidence type="ECO:0000313" key="4">
    <source>
        <dbReference type="Proteomes" id="UP001201629"/>
    </source>
</evidence>
<reference evidence="3 4" key="1">
    <citation type="submission" date="2022-01" db="EMBL/GenBank/DDBJ databases">
        <authorList>
            <person name="Riesco R."/>
            <person name="Trujillo M.E."/>
        </authorList>
    </citation>
    <scope>NUCLEOTIDE SEQUENCE [LARGE SCALE GENOMIC DNA]</scope>
    <source>
        <strain evidence="3 4">NIE79</strain>
    </source>
</reference>
<accession>A0ABS9N873</accession>
<feature type="transmembrane region" description="Helical" evidence="1">
    <location>
        <begin position="604"/>
        <end position="627"/>
    </location>
</feature>
<keyword evidence="2" id="KW-0732">Signal</keyword>
<dbReference type="InterPro" id="IPR027417">
    <property type="entry name" value="P-loop_NTPase"/>
</dbReference>
<feature type="chain" id="PRO_5045286719" description="NACHT domain-containing protein" evidence="2">
    <location>
        <begin position="26"/>
        <end position="1071"/>
    </location>
</feature>
<dbReference type="InterPro" id="IPR011990">
    <property type="entry name" value="TPR-like_helical_dom_sf"/>
</dbReference>
<keyword evidence="4" id="KW-1185">Reference proteome</keyword>
<evidence type="ECO:0000313" key="3">
    <source>
        <dbReference type="EMBL" id="MCG5446157.1"/>
    </source>
</evidence>
<dbReference type="Gene3D" id="3.40.50.300">
    <property type="entry name" value="P-loop containing nucleotide triphosphate hydrolases"/>
    <property type="match status" value="1"/>
</dbReference>
<gene>
    <name evidence="3" type="ORF">NIE79_004724</name>
</gene>
<evidence type="ECO:0000256" key="1">
    <source>
        <dbReference type="SAM" id="Phobius"/>
    </source>
</evidence>
<comment type="caution">
    <text evidence="3">The sequence shown here is derived from an EMBL/GenBank/DDBJ whole genome shotgun (WGS) entry which is preliminary data.</text>
</comment>
<organism evidence="3 4">
    <name type="scientific">Micromonospora trifolii</name>
    <dbReference type="NCBI Taxonomy" id="2911208"/>
    <lineage>
        <taxon>Bacteria</taxon>
        <taxon>Bacillati</taxon>
        <taxon>Actinomycetota</taxon>
        <taxon>Actinomycetes</taxon>
        <taxon>Micromonosporales</taxon>
        <taxon>Micromonosporaceae</taxon>
        <taxon>Micromonospora</taxon>
    </lineage>
</organism>
<feature type="transmembrane region" description="Helical" evidence="1">
    <location>
        <begin position="560"/>
        <end position="583"/>
    </location>
</feature>
<keyword evidence="1" id="KW-0812">Transmembrane</keyword>
<evidence type="ECO:0008006" key="5">
    <source>
        <dbReference type="Google" id="ProtNLM"/>
    </source>
</evidence>
<keyword evidence="1" id="KW-0472">Membrane</keyword>
<feature type="transmembrane region" description="Helical" evidence="1">
    <location>
        <begin position="639"/>
        <end position="658"/>
    </location>
</feature>
<name>A0ABS9N873_9ACTN</name>
<dbReference type="RefSeq" id="WP_238681086.1">
    <property type="nucleotide sequence ID" value="NZ_JAKKFD010000044.1"/>
</dbReference>
<feature type="transmembrane region" description="Helical" evidence="1">
    <location>
        <begin position="44"/>
        <end position="63"/>
    </location>
</feature>
<dbReference type="Proteomes" id="UP001201629">
    <property type="component" value="Unassembled WGS sequence"/>
</dbReference>
<dbReference type="EMBL" id="JAKKFD010000044">
    <property type="protein sequence ID" value="MCG5446157.1"/>
    <property type="molecule type" value="Genomic_DNA"/>
</dbReference>
<evidence type="ECO:0000256" key="2">
    <source>
        <dbReference type="SAM" id="SignalP"/>
    </source>
</evidence>
<dbReference type="Gene3D" id="1.25.40.10">
    <property type="entry name" value="Tetratricopeptide repeat domain"/>
    <property type="match status" value="1"/>
</dbReference>
<feature type="signal peptide" evidence="2">
    <location>
        <begin position="1"/>
        <end position="25"/>
    </location>
</feature>